<protein>
    <submittedName>
        <fullName evidence="1">Uncharacterized protein</fullName>
    </submittedName>
</protein>
<keyword evidence="2" id="KW-1185">Reference proteome</keyword>
<dbReference type="Proteomes" id="UP000219669">
    <property type="component" value="Unassembled WGS sequence"/>
</dbReference>
<organism evidence="1 2">
    <name type="scientific">Alysiella filiformis DSM 16848</name>
    <dbReference type="NCBI Taxonomy" id="1120981"/>
    <lineage>
        <taxon>Bacteria</taxon>
        <taxon>Pseudomonadati</taxon>
        <taxon>Pseudomonadota</taxon>
        <taxon>Betaproteobacteria</taxon>
        <taxon>Neisseriales</taxon>
        <taxon>Neisseriaceae</taxon>
        <taxon>Alysiella</taxon>
    </lineage>
</organism>
<gene>
    <name evidence="1" type="ORF">SAMN02746062_00663</name>
</gene>
<reference evidence="1 2" key="1">
    <citation type="submission" date="2017-09" db="EMBL/GenBank/DDBJ databases">
        <authorList>
            <person name="Ehlers B."/>
            <person name="Leendertz F.H."/>
        </authorList>
    </citation>
    <scope>NUCLEOTIDE SEQUENCE [LARGE SCALE GENOMIC DNA]</scope>
    <source>
        <strain evidence="1 2">DSM 16848</strain>
    </source>
</reference>
<proteinExistence type="predicted"/>
<sequence length="123" mass="13594">MTERNPPFKSHSCGLGTFLDIANRAISEKCSNGEYTAADIQVLQDNVFMSLYHLGNIAEMLGMERIDYMDDPYNTSHTALMVFGRAVQEMAYTLDTITPHIRKAHIAAAPIVADDTFPPPNGC</sequence>
<evidence type="ECO:0000313" key="1">
    <source>
        <dbReference type="EMBL" id="SOD66599.1"/>
    </source>
</evidence>
<accession>A0A286E6T6</accession>
<evidence type="ECO:0000313" key="2">
    <source>
        <dbReference type="Proteomes" id="UP000219669"/>
    </source>
</evidence>
<dbReference type="RefSeq" id="WP_097113741.1">
    <property type="nucleotide sequence ID" value="NZ_CP083931.1"/>
</dbReference>
<dbReference type="AlphaFoldDB" id="A0A286E6T6"/>
<dbReference type="OrthoDB" id="9868865at2"/>
<name>A0A286E6T6_9NEIS</name>
<dbReference type="EMBL" id="OCNF01000004">
    <property type="protein sequence ID" value="SOD66599.1"/>
    <property type="molecule type" value="Genomic_DNA"/>
</dbReference>